<dbReference type="InterPro" id="IPR002509">
    <property type="entry name" value="NODB_dom"/>
</dbReference>
<evidence type="ECO:0000256" key="1">
    <source>
        <dbReference type="ARBA" id="ARBA00022723"/>
    </source>
</evidence>
<reference evidence="7" key="1">
    <citation type="submission" date="2023-07" db="EMBL/GenBank/DDBJ databases">
        <title>Description of three actinobacteria isolated from air of manufacturing shop in a pharmaceutical factory.</title>
        <authorList>
            <person name="Zhang D.-F."/>
        </authorList>
    </citation>
    <scope>NUCLEOTIDE SEQUENCE [LARGE SCALE GENOMIC DNA]</scope>
    <source>
        <strain evidence="7">CCTCC AB 207010</strain>
    </source>
</reference>
<evidence type="ECO:0000256" key="2">
    <source>
        <dbReference type="ARBA" id="ARBA00022801"/>
    </source>
</evidence>
<protein>
    <submittedName>
        <fullName evidence="6">Polysaccharide deacetylase family protein</fullName>
    </submittedName>
</protein>
<dbReference type="EMBL" id="JAVKGT010000010">
    <property type="protein sequence ID" value="MDR5711563.1"/>
    <property type="molecule type" value="Genomic_DNA"/>
</dbReference>
<dbReference type="InterPro" id="IPR050248">
    <property type="entry name" value="Polysacc_deacetylase_ArnD"/>
</dbReference>
<feature type="chain" id="PRO_5046864569" evidence="4">
    <location>
        <begin position="34"/>
        <end position="342"/>
    </location>
</feature>
<keyword evidence="1" id="KW-0479">Metal-binding</keyword>
<accession>A0ABU1FSH6</accession>
<feature type="region of interest" description="Disordered" evidence="3">
    <location>
        <begin position="66"/>
        <end position="138"/>
    </location>
</feature>
<sequence>MRHLPLMLRSLGALAALSLVLLVLPSPAPSASAASSPVWAQLVNERTAQVRDSLTSYPWEEELAAQAPNTGQTDEADPGDTHDDAGAEQDSDIPGTEEEPSTEDREGQDHEEEQMRHPDSEPETPREPSRQVFARNPGGPVDCSAVPCVALTFDDGPVPSTARVLDALGAVNARGTFFMTGQMAAHHPSIAARVAAERHEVANHGWSHTDFTTLSDAQLLGEISRTAETIAEVSGARPTLVRPPYGMTDSRVNALVGGPMIMWDVDSKDWSHRSASQTRQEVMRQVEPGSIVLLHDLQESTAEAVPHLVRDLLAEGYHLVTVSEILGHGTQAGHTYERGMRP</sequence>
<feature type="domain" description="NodB homology" evidence="5">
    <location>
        <begin position="147"/>
        <end position="320"/>
    </location>
</feature>
<dbReference type="Proteomes" id="UP001260872">
    <property type="component" value="Unassembled WGS sequence"/>
</dbReference>
<feature type="compositionally biased region" description="Basic and acidic residues" evidence="3">
    <location>
        <begin position="102"/>
        <end position="129"/>
    </location>
</feature>
<keyword evidence="7" id="KW-1185">Reference proteome</keyword>
<dbReference type="Pfam" id="PF01522">
    <property type="entry name" value="Polysacc_deac_1"/>
    <property type="match status" value="1"/>
</dbReference>
<evidence type="ECO:0000313" key="6">
    <source>
        <dbReference type="EMBL" id="MDR5711563.1"/>
    </source>
</evidence>
<dbReference type="PANTHER" id="PTHR10587:SF133">
    <property type="entry name" value="CHITIN DEACETYLASE 1-RELATED"/>
    <property type="match status" value="1"/>
</dbReference>
<keyword evidence="4" id="KW-0732">Signal</keyword>
<dbReference type="SUPFAM" id="SSF88713">
    <property type="entry name" value="Glycoside hydrolase/deacetylase"/>
    <property type="match status" value="1"/>
</dbReference>
<comment type="caution">
    <text evidence="6">The sequence shown here is derived from an EMBL/GenBank/DDBJ whole genome shotgun (WGS) entry which is preliminary data.</text>
</comment>
<evidence type="ECO:0000313" key="7">
    <source>
        <dbReference type="Proteomes" id="UP001260872"/>
    </source>
</evidence>
<organism evidence="6 7">
    <name type="scientific">Nesterenkonia flava</name>
    <dbReference type="NCBI Taxonomy" id="469799"/>
    <lineage>
        <taxon>Bacteria</taxon>
        <taxon>Bacillati</taxon>
        <taxon>Actinomycetota</taxon>
        <taxon>Actinomycetes</taxon>
        <taxon>Micrococcales</taxon>
        <taxon>Micrococcaceae</taxon>
        <taxon>Nesterenkonia</taxon>
    </lineage>
</organism>
<evidence type="ECO:0000256" key="4">
    <source>
        <dbReference type="SAM" id="SignalP"/>
    </source>
</evidence>
<dbReference type="InterPro" id="IPR011330">
    <property type="entry name" value="Glyco_hydro/deAcase_b/a-brl"/>
</dbReference>
<feature type="signal peptide" evidence="4">
    <location>
        <begin position="1"/>
        <end position="33"/>
    </location>
</feature>
<gene>
    <name evidence="6" type="ORF">RH857_05365</name>
</gene>
<dbReference type="PANTHER" id="PTHR10587">
    <property type="entry name" value="GLYCOSYL TRANSFERASE-RELATED"/>
    <property type="match status" value="1"/>
</dbReference>
<name>A0ABU1FSH6_9MICC</name>
<keyword evidence="2" id="KW-0378">Hydrolase</keyword>
<dbReference type="Gene3D" id="3.20.20.370">
    <property type="entry name" value="Glycoside hydrolase/deacetylase"/>
    <property type="match status" value="1"/>
</dbReference>
<evidence type="ECO:0000256" key="3">
    <source>
        <dbReference type="SAM" id="MobiDB-lite"/>
    </source>
</evidence>
<feature type="compositionally biased region" description="Acidic residues" evidence="3">
    <location>
        <begin position="86"/>
        <end position="101"/>
    </location>
</feature>
<proteinExistence type="predicted"/>
<dbReference type="PROSITE" id="PS51677">
    <property type="entry name" value="NODB"/>
    <property type="match status" value="1"/>
</dbReference>
<dbReference type="RefSeq" id="WP_310536946.1">
    <property type="nucleotide sequence ID" value="NZ_BAAAOC010000020.1"/>
</dbReference>
<evidence type="ECO:0000259" key="5">
    <source>
        <dbReference type="PROSITE" id="PS51677"/>
    </source>
</evidence>